<gene>
    <name evidence="2" type="ORF">LNAOJCKE_2779</name>
</gene>
<keyword evidence="3" id="KW-1185">Reference proteome</keyword>
<feature type="transmembrane region" description="Helical" evidence="1">
    <location>
        <begin position="35"/>
        <end position="57"/>
    </location>
</feature>
<reference evidence="2" key="1">
    <citation type="journal article" date="2021" name="Front. Microbiol.">
        <title>Comprehensive Comparative Genomics and Phenotyping of Methylobacterium Species.</title>
        <authorList>
            <person name="Alessa O."/>
            <person name="Ogura Y."/>
            <person name="Fujitani Y."/>
            <person name="Takami H."/>
            <person name="Hayashi T."/>
            <person name="Sahin N."/>
            <person name="Tani A."/>
        </authorList>
    </citation>
    <scope>NUCLEOTIDE SEQUENCE</scope>
    <source>
        <strain evidence="2">NBRC 15686</strain>
    </source>
</reference>
<proteinExistence type="predicted"/>
<keyword evidence="1" id="KW-0472">Membrane</keyword>
<dbReference type="InterPro" id="IPR019546">
    <property type="entry name" value="TAT_signal_bac_arc"/>
</dbReference>
<sequence length="80" mass="8519">MCLGDDPTCAAFAEHRLRYRRDMEPERRAFLKSSFVATGGAAALAAGGLSLVSPALAQSSAGRLKQTAHYHLPAHAETVH</sequence>
<evidence type="ECO:0008006" key="4">
    <source>
        <dbReference type="Google" id="ProtNLM"/>
    </source>
</evidence>
<evidence type="ECO:0000313" key="3">
    <source>
        <dbReference type="Proteomes" id="UP001055039"/>
    </source>
</evidence>
<comment type="caution">
    <text evidence="2">The sequence shown here is derived from an EMBL/GenBank/DDBJ whole genome shotgun (WGS) entry which is preliminary data.</text>
</comment>
<dbReference type="Proteomes" id="UP001055039">
    <property type="component" value="Unassembled WGS sequence"/>
</dbReference>
<keyword evidence="1" id="KW-0812">Transmembrane</keyword>
<reference evidence="2" key="2">
    <citation type="submission" date="2021-08" db="EMBL/GenBank/DDBJ databases">
        <authorList>
            <person name="Tani A."/>
            <person name="Ola A."/>
            <person name="Ogura Y."/>
            <person name="Katsura K."/>
            <person name="Hayashi T."/>
        </authorList>
    </citation>
    <scope>NUCLEOTIDE SEQUENCE</scope>
    <source>
        <strain evidence="2">NBRC 15686</strain>
    </source>
</reference>
<organism evidence="2 3">
    <name type="scientific">Methylorubrum aminovorans</name>
    <dbReference type="NCBI Taxonomy" id="269069"/>
    <lineage>
        <taxon>Bacteria</taxon>
        <taxon>Pseudomonadati</taxon>
        <taxon>Pseudomonadota</taxon>
        <taxon>Alphaproteobacteria</taxon>
        <taxon>Hyphomicrobiales</taxon>
        <taxon>Methylobacteriaceae</taxon>
        <taxon>Methylorubrum</taxon>
    </lineage>
</organism>
<dbReference type="InterPro" id="IPR006311">
    <property type="entry name" value="TAT_signal"/>
</dbReference>
<dbReference type="PROSITE" id="PS51318">
    <property type="entry name" value="TAT"/>
    <property type="match status" value="1"/>
</dbReference>
<evidence type="ECO:0000313" key="2">
    <source>
        <dbReference type="EMBL" id="GJE65568.1"/>
    </source>
</evidence>
<evidence type="ECO:0000256" key="1">
    <source>
        <dbReference type="SAM" id="Phobius"/>
    </source>
</evidence>
<protein>
    <recommendedName>
        <fullName evidence="4">Twin-arginine translocation signal domain-containing protein</fullName>
    </recommendedName>
</protein>
<name>A0ABQ4UEZ5_9HYPH</name>
<dbReference type="NCBIfam" id="TIGR01409">
    <property type="entry name" value="TAT_signal_seq"/>
    <property type="match status" value="1"/>
</dbReference>
<accession>A0ABQ4UEZ5</accession>
<keyword evidence="1" id="KW-1133">Transmembrane helix</keyword>
<dbReference type="EMBL" id="BPRC01000009">
    <property type="protein sequence ID" value="GJE65568.1"/>
    <property type="molecule type" value="Genomic_DNA"/>
</dbReference>